<sequence length="236" mass="25128">MARLKPVIAVAYLTTAPLLRSPLWMAAQLVTPVGVVLTTYMLAGKSALLHVLVGALVSVAAGSCIGIARLLVLFRLIGFHDIIVASPVGLHEYMLGLALSRLLGSLPAITVFSLALSTVAGFNAYRLAVLALAILFAWLLTSLLAFTIALYVESPVHIDSITLFLSSALILLPPVYYPLDALPDALKPVAFIAPTTYAAEMIRRVLVYDEPLHWLLAAALAYAAILSAVVSRRLAS</sequence>
<dbReference type="InterPro" id="IPR013525">
    <property type="entry name" value="ABC2_TM"/>
</dbReference>
<proteinExistence type="predicted"/>
<dbReference type="InterPro" id="IPR051784">
    <property type="entry name" value="Nod_factor_ABC_transporter"/>
</dbReference>
<dbReference type="PANTHER" id="PTHR43229">
    <property type="entry name" value="NODULATION PROTEIN J"/>
    <property type="match status" value="1"/>
</dbReference>
<feature type="transmembrane region" description="Helical" evidence="5">
    <location>
        <begin position="212"/>
        <end position="230"/>
    </location>
</feature>
<evidence type="ECO:0000256" key="1">
    <source>
        <dbReference type="ARBA" id="ARBA00004141"/>
    </source>
</evidence>
<dbReference type="Pfam" id="PF01061">
    <property type="entry name" value="ABC2_membrane"/>
    <property type="match status" value="1"/>
</dbReference>
<keyword evidence="2 5" id="KW-0812">Transmembrane</keyword>
<keyword evidence="8" id="KW-1185">Reference proteome</keyword>
<feature type="domain" description="ABC-2 type transporter transmembrane" evidence="6">
    <location>
        <begin position="20"/>
        <end position="205"/>
    </location>
</feature>
<dbReference type="Proteomes" id="UP001341135">
    <property type="component" value="Chromosome"/>
</dbReference>
<organism evidence="7 8">
    <name type="scientific">Pyrodictium abyssi</name>
    <dbReference type="NCBI Taxonomy" id="54256"/>
    <lineage>
        <taxon>Archaea</taxon>
        <taxon>Thermoproteota</taxon>
        <taxon>Thermoprotei</taxon>
        <taxon>Desulfurococcales</taxon>
        <taxon>Pyrodictiaceae</taxon>
        <taxon>Pyrodictium</taxon>
    </lineage>
</organism>
<dbReference type="PANTHER" id="PTHR43229:SF3">
    <property type="entry name" value="ABC-TYPE MULTIDRUG TRANSPORT SYSTEM, PERMEASE COMPONENT"/>
    <property type="match status" value="1"/>
</dbReference>
<name>A0ABM8IXA7_9CREN</name>
<evidence type="ECO:0000256" key="3">
    <source>
        <dbReference type="ARBA" id="ARBA00022989"/>
    </source>
</evidence>
<evidence type="ECO:0000256" key="5">
    <source>
        <dbReference type="SAM" id="Phobius"/>
    </source>
</evidence>
<evidence type="ECO:0000313" key="7">
    <source>
        <dbReference type="EMBL" id="BES82191.1"/>
    </source>
</evidence>
<evidence type="ECO:0000259" key="6">
    <source>
        <dbReference type="Pfam" id="PF01061"/>
    </source>
</evidence>
<accession>A0ABM8IXA7</accession>
<dbReference type="GeneID" id="89289765"/>
<feature type="transmembrane region" description="Helical" evidence="5">
    <location>
        <begin position="93"/>
        <end position="115"/>
    </location>
</feature>
<keyword evidence="3 5" id="KW-1133">Transmembrane helix</keyword>
<reference evidence="7 8" key="1">
    <citation type="submission" date="2023-09" db="EMBL/GenBank/DDBJ databases">
        <title>Pyrofollis japonicus gen. nov. sp. nov., a novel member of the family Pyrodictiaceae isolated from the Iheya North hydrothermal field.</title>
        <authorList>
            <person name="Miyazaki U."/>
            <person name="Sanari M."/>
            <person name="Tame A."/>
            <person name="Kitajima M."/>
            <person name="Okamoto A."/>
            <person name="Sawayama S."/>
            <person name="Miyazaki J."/>
            <person name="Takai K."/>
            <person name="Nakagawa S."/>
        </authorList>
    </citation>
    <scope>NUCLEOTIDE SEQUENCE [LARGE SCALE GENOMIC DNA]</scope>
    <source>
        <strain evidence="7 8">AV2</strain>
    </source>
</reference>
<dbReference type="RefSeq" id="WP_338249271.1">
    <property type="nucleotide sequence ID" value="NZ_AP028907.1"/>
</dbReference>
<keyword evidence="4 5" id="KW-0472">Membrane</keyword>
<dbReference type="EMBL" id="AP028907">
    <property type="protein sequence ID" value="BES82191.1"/>
    <property type="molecule type" value="Genomic_DNA"/>
</dbReference>
<evidence type="ECO:0000313" key="8">
    <source>
        <dbReference type="Proteomes" id="UP001341135"/>
    </source>
</evidence>
<protein>
    <submittedName>
        <fullName evidence="7">ABC transporter permease</fullName>
    </submittedName>
</protein>
<comment type="subcellular location">
    <subcellularLocation>
        <location evidence="1">Membrane</location>
        <topology evidence="1">Multi-pass membrane protein</topology>
    </subcellularLocation>
</comment>
<feature type="transmembrane region" description="Helical" evidence="5">
    <location>
        <begin position="127"/>
        <end position="152"/>
    </location>
</feature>
<evidence type="ECO:0000256" key="2">
    <source>
        <dbReference type="ARBA" id="ARBA00022692"/>
    </source>
</evidence>
<evidence type="ECO:0000256" key="4">
    <source>
        <dbReference type="ARBA" id="ARBA00023136"/>
    </source>
</evidence>
<gene>
    <name evidence="7" type="ORF">PABY_17580</name>
</gene>
<feature type="transmembrane region" description="Helical" evidence="5">
    <location>
        <begin position="48"/>
        <end position="72"/>
    </location>
</feature>
<feature type="transmembrane region" description="Helical" evidence="5">
    <location>
        <begin position="21"/>
        <end position="42"/>
    </location>
</feature>